<accession>G0N7K7</accession>
<evidence type="ECO:0000313" key="3">
    <source>
        <dbReference type="Proteomes" id="UP000008068"/>
    </source>
</evidence>
<dbReference type="STRING" id="135651.G0N7K7"/>
<gene>
    <name evidence="2" type="ORF">CAEBREN_07299</name>
</gene>
<name>G0N7K7_CAEBE</name>
<keyword evidence="3" id="KW-1185">Reference proteome</keyword>
<dbReference type="AlphaFoldDB" id="G0N7K7"/>
<sequence>MFRENSRSPQETTTATPSRSDGEEVEEHSTVPRNPSPTPKTNSEVLGSMDTLVSLAKVQRDQAETFRMWAAQFQTFKNNVMKFMDQTSDVLQKNEKKITTLQRVVRKIASDMDE</sequence>
<dbReference type="OrthoDB" id="5826510at2759"/>
<dbReference type="Proteomes" id="UP000008068">
    <property type="component" value="Unassembled WGS sequence"/>
</dbReference>
<reference evidence="3" key="1">
    <citation type="submission" date="2011-07" db="EMBL/GenBank/DDBJ databases">
        <authorList>
            <consortium name="Caenorhabditis brenneri Sequencing and Analysis Consortium"/>
            <person name="Wilson R.K."/>
        </authorList>
    </citation>
    <scope>NUCLEOTIDE SEQUENCE [LARGE SCALE GENOMIC DNA]</scope>
    <source>
        <strain evidence="3">PB2801</strain>
    </source>
</reference>
<dbReference type="InParanoid" id="G0N7K7"/>
<organism evidence="3">
    <name type="scientific">Caenorhabditis brenneri</name>
    <name type="common">Nematode worm</name>
    <dbReference type="NCBI Taxonomy" id="135651"/>
    <lineage>
        <taxon>Eukaryota</taxon>
        <taxon>Metazoa</taxon>
        <taxon>Ecdysozoa</taxon>
        <taxon>Nematoda</taxon>
        <taxon>Chromadorea</taxon>
        <taxon>Rhabditida</taxon>
        <taxon>Rhabditina</taxon>
        <taxon>Rhabditomorpha</taxon>
        <taxon>Rhabditoidea</taxon>
        <taxon>Rhabditidae</taxon>
        <taxon>Peloderinae</taxon>
        <taxon>Caenorhabditis</taxon>
    </lineage>
</organism>
<feature type="compositionally biased region" description="Polar residues" evidence="1">
    <location>
        <begin position="7"/>
        <end position="19"/>
    </location>
</feature>
<feature type="region of interest" description="Disordered" evidence="1">
    <location>
        <begin position="1"/>
        <end position="46"/>
    </location>
</feature>
<evidence type="ECO:0000313" key="2">
    <source>
        <dbReference type="EMBL" id="EGT54883.1"/>
    </source>
</evidence>
<dbReference type="EMBL" id="GL379848">
    <property type="protein sequence ID" value="EGT54883.1"/>
    <property type="molecule type" value="Genomic_DNA"/>
</dbReference>
<proteinExistence type="predicted"/>
<protein>
    <submittedName>
        <fullName evidence="2">Uncharacterized protein</fullName>
    </submittedName>
</protein>
<dbReference type="FunCoup" id="G0N7K7">
    <property type="interactions" value="1923"/>
</dbReference>
<evidence type="ECO:0000256" key="1">
    <source>
        <dbReference type="SAM" id="MobiDB-lite"/>
    </source>
</evidence>
<dbReference type="eggNOG" id="ENOG502TIMK">
    <property type="taxonomic scope" value="Eukaryota"/>
</dbReference>
<dbReference type="HOGENOM" id="CLU_164968_0_0_1"/>